<accession>A0A2J7RPE4</accession>
<dbReference type="SMART" id="SM00596">
    <property type="entry name" value="PRE_C2HC"/>
    <property type="match status" value="1"/>
</dbReference>
<dbReference type="InterPro" id="IPR006579">
    <property type="entry name" value="Pre_C2HC_dom"/>
</dbReference>
<organism evidence="3 4">
    <name type="scientific">Cryptotermes secundus</name>
    <dbReference type="NCBI Taxonomy" id="105785"/>
    <lineage>
        <taxon>Eukaryota</taxon>
        <taxon>Metazoa</taxon>
        <taxon>Ecdysozoa</taxon>
        <taxon>Arthropoda</taxon>
        <taxon>Hexapoda</taxon>
        <taxon>Insecta</taxon>
        <taxon>Pterygota</taxon>
        <taxon>Neoptera</taxon>
        <taxon>Polyneoptera</taxon>
        <taxon>Dictyoptera</taxon>
        <taxon>Blattodea</taxon>
        <taxon>Blattoidea</taxon>
        <taxon>Termitoidae</taxon>
        <taxon>Kalotermitidae</taxon>
        <taxon>Cryptotermitinae</taxon>
        <taxon>Cryptotermes</taxon>
    </lineage>
</organism>
<dbReference type="AlphaFoldDB" id="A0A2J7RPE4"/>
<evidence type="ECO:0000313" key="4">
    <source>
        <dbReference type="Proteomes" id="UP000235965"/>
    </source>
</evidence>
<proteinExistence type="predicted"/>
<dbReference type="OrthoDB" id="7487068at2759"/>
<dbReference type="InParanoid" id="A0A2J7RPE4"/>
<feature type="compositionally biased region" description="Polar residues" evidence="1">
    <location>
        <begin position="220"/>
        <end position="235"/>
    </location>
</feature>
<evidence type="ECO:0000313" key="3">
    <source>
        <dbReference type="EMBL" id="PNF42705.1"/>
    </source>
</evidence>
<feature type="region of interest" description="Disordered" evidence="1">
    <location>
        <begin position="209"/>
        <end position="239"/>
    </location>
</feature>
<feature type="compositionally biased region" description="Basic and acidic residues" evidence="1">
    <location>
        <begin position="209"/>
        <end position="219"/>
    </location>
</feature>
<sequence>MVKSKAIRLDPQGVKRVMDVGGPSALNTNVKKPRKVYRSKSEKKIPFNLIKHNDSKPYRVVIKGIPPTTPPKAIQDELLALGLAVQNVIPMTTWRDKTPLPMHIIELDNVPQSQKISQMSHLCYIRITVEPYKGRAVPPQCARCQQFFHVAANCQDPPACAHCAEEHCSSNVKNVLNRTLRPRALCKIGDHGSKYRGCPYFRNLMEKEMRSKPQPEKLNNHQPSNVGRARNSFQSIHPKILPLKPSTTVRL</sequence>
<reference evidence="3 4" key="1">
    <citation type="submission" date="2017-12" db="EMBL/GenBank/DDBJ databases">
        <title>Hemimetabolous genomes reveal molecular basis of termite eusociality.</title>
        <authorList>
            <person name="Harrison M.C."/>
            <person name="Jongepier E."/>
            <person name="Robertson H.M."/>
            <person name="Arning N."/>
            <person name="Bitard-Feildel T."/>
            <person name="Chao H."/>
            <person name="Childers C.P."/>
            <person name="Dinh H."/>
            <person name="Doddapaneni H."/>
            <person name="Dugan S."/>
            <person name="Gowin J."/>
            <person name="Greiner C."/>
            <person name="Han Y."/>
            <person name="Hu H."/>
            <person name="Hughes D.S.T."/>
            <person name="Huylmans A.-K."/>
            <person name="Kemena C."/>
            <person name="Kremer L.P.M."/>
            <person name="Lee S.L."/>
            <person name="Lopez-Ezquerra A."/>
            <person name="Mallet L."/>
            <person name="Monroy-Kuhn J.M."/>
            <person name="Moser A."/>
            <person name="Murali S.C."/>
            <person name="Muzny D.M."/>
            <person name="Otani S."/>
            <person name="Piulachs M.-D."/>
            <person name="Poelchau M."/>
            <person name="Qu J."/>
            <person name="Schaub F."/>
            <person name="Wada-Katsumata A."/>
            <person name="Worley K.C."/>
            <person name="Xie Q."/>
            <person name="Ylla G."/>
            <person name="Poulsen M."/>
            <person name="Gibbs R.A."/>
            <person name="Schal C."/>
            <person name="Richards S."/>
            <person name="Belles X."/>
            <person name="Korb J."/>
            <person name="Bornberg-Bauer E."/>
        </authorList>
    </citation>
    <scope>NUCLEOTIDE SEQUENCE [LARGE SCALE GENOMIC DNA]</scope>
    <source>
        <tissue evidence="3">Whole body</tissue>
    </source>
</reference>
<dbReference type="EMBL" id="NEVH01001361">
    <property type="protein sequence ID" value="PNF42705.1"/>
    <property type="molecule type" value="Genomic_DNA"/>
</dbReference>
<dbReference type="Pfam" id="PF07530">
    <property type="entry name" value="PRE_C2HC"/>
    <property type="match status" value="1"/>
</dbReference>
<dbReference type="Proteomes" id="UP000235965">
    <property type="component" value="Unassembled WGS sequence"/>
</dbReference>
<protein>
    <recommendedName>
        <fullName evidence="2">Pre-C2HC domain-containing protein</fullName>
    </recommendedName>
</protein>
<feature type="domain" description="Pre-C2HC" evidence="2">
    <location>
        <begin position="71"/>
        <end position="139"/>
    </location>
</feature>
<keyword evidence="4" id="KW-1185">Reference proteome</keyword>
<evidence type="ECO:0000259" key="2">
    <source>
        <dbReference type="SMART" id="SM00596"/>
    </source>
</evidence>
<gene>
    <name evidence="3" type="ORF">B7P43_G14170</name>
</gene>
<comment type="caution">
    <text evidence="3">The sequence shown here is derived from an EMBL/GenBank/DDBJ whole genome shotgun (WGS) entry which is preliminary data.</text>
</comment>
<evidence type="ECO:0000256" key="1">
    <source>
        <dbReference type="SAM" id="MobiDB-lite"/>
    </source>
</evidence>
<name>A0A2J7RPE4_9NEOP</name>